<name>A0AAN5UHS7_ECOLX</name>
<dbReference type="Proteomes" id="UP000868636">
    <property type="component" value="Unassembled WGS sequence"/>
</dbReference>
<organism evidence="1 2">
    <name type="scientific">Escherichia coli</name>
    <dbReference type="NCBI Taxonomy" id="562"/>
    <lineage>
        <taxon>Bacteria</taxon>
        <taxon>Pseudomonadati</taxon>
        <taxon>Pseudomonadota</taxon>
        <taxon>Gammaproteobacteria</taxon>
        <taxon>Enterobacterales</taxon>
        <taxon>Enterobacteriaceae</taxon>
        <taxon>Escherichia</taxon>
    </lineage>
</organism>
<protein>
    <submittedName>
        <fullName evidence="1">Uncharacterized protein</fullName>
    </submittedName>
</protein>
<evidence type="ECO:0000313" key="2">
    <source>
        <dbReference type="Proteomes" id="UP000868636"/>
    </source>
</evidence>
<reference evidence="1" key="2">
    <citation type="submission" date="2021-03" db="EMBL/GenBank/DDBJ databases">
        <authorList>
            <consortium name="NCBI Pathogen Detection Project"/>
        </authorList>
    </citation>
    <scope>NUCLEOTIDE SEQUENCE</scope>
    <source>
        <strain evidence="1">SJP41</strain>
    </source>
</reference>
<comment type="caution">
    <text evidence="1">The sequence shown here is derived from an EMBL/GenBank/DDBJ whole genome shotgun (WGS) entry which is preliminary data.</text>
</comment>
<reference evidence="1" key="1">
    <citation type="journal article" date="2018" name="Genome Biol.">
        <title>SKESA: strategic k-mer extension for scrupulous assemblies.</title>
        <authorList>
            <person name="Souvorov A."/>
            <person name="Agarwala R."/>
            <person name="Lipman D.J."/>
        </authorList>
    </citation>
    <scope>NUCLEOTIDE SEQUENCE</scope>
    <source>
        <strain evidence="1">SJP41</strain>
    </source>
</reference>
<sequence length="77" mass="8697">MANIHVSGFEKTHHSVAIATETPKEKSIFAQEELAEENVVSEEDSAKAQFFNDLTAHLKNSQKIWTRPGWGRMSLKI</sequence>
<dbReference type="EMBL" id="DADPIR010000065">
    <property type="protein sequence ID" value="HAZ7494663.1"/>
    <property type="molecule type" value="Genomic_DNA"/>
</dbReference>
<gene>
    <name evidence="1" type="ORF">J8F57_004982</name>
</gene>
<dbReference type="AlphaFoldDB" id="A0AAN5UHS7"/>
<accession>A0AAN5UHS7</accession>
<proteinExistence type="predicted"/>
<dbReference type="RefSeq" id="WP_124353633.1">
    <property type="nucleotide sequence ID" value="NZ_PQTD01000071.1"/>
</dbReference>
<evidence type="ECO:0000313" key="1">
    <source>
        <dbReference type="EMBL" id="HAZ7494663.1"/>
    </source>
</evidence>